<dbReference type="Proteomes" id="UP001234989">
    <property type="component" value="Chromosome 8"/>
</dbReference>
<keyword evidence="2" id="KW-1185">Reference proteome</keyword>
<organism evidence="1 2">
    <name type="scientific">Solanum verrucosum</name>
    <dbReference type="NCBI Taxonomy" id="315347"/>
    <lineage>
        <taxon>Eukaryota</taxon>
        <taxon>Viridiplantae</taxon>
        <taxon>Streptophyta</taxon>
        <taxon>Embryophyta</taxon>
        <taxon>Tracheophyta</taxon>
        <taxon>Spermatophyta</taxon>
        <taxon>Magnoliopsida</taxon>
        <taxon>eudicotyledons</taxon>
        <taxon>Gunneridae</taxon>
        <taxon>Pentapetalae</taxon>
        <taxon>asterids</taxon>
        <taxon>lamiids</taxon>
        <taxon>Solanales</taxon>
        <taxon>Solanaceae</taxon>
        <taxon>Solanoideae</taxon>
        <taxon>Solaneae</taxon>
        <taxon>Solanum</taxon>
    </lineage>
</organism>
<evidence type="ECO:0000313" key="2">
    <source>
        <dbReference type="Proteomes" id="UP001234989"/>
    </source>
</evidence>
<protein>
    <submittedName>
        <fullName evidence="1">Uncharacterized protein</fullName>
    </submittedName>
</protein>
<reference evidence="1" key="1">
    <citation type="submission" date="2023-08" db="EMBL/GenBank/DDBJ databases">
        <title>A de novo genome assembly of Solanum verrucosum Schlechtendal, a Mexican diploid species geographically isolated from the other diploid A-genome species in potato relatives.</title>
        <authorList>
            <person name="Hosaka K."/>
        </authorList>
    </citation>
    <scope>NUCLEOTIDE SEQUENCE</scope>
    <source>
        <tissue evidence="1">Young leaves</tissue>
    </source>
</reference>
<dbReference type="AlphaFoldDB" id="A0AAF0ZLM3"/>
<accession>A0AAF0ZLM3</accession>
<name>A0AAF0ZLM3_SOLVR</name>
<dbReference type="EMBL" id="CP133619">
    <property type="protein sequence ID" value="WMV41374.1"/>
    <property type="molecule type" value="Genomic_DNA"/>
</dbReference>
<proteinExistence type="predicted"/>
<evidence type="ECO:0000313" key="1">
    <source>
        <dbReference type="EMBL" id="WMV41374.1"/>
    </source>
</evidence>
<gene>
    <name evidence="1" type="ORF">MTR67_034759</name>
</gene>
<sequence>MPKKGGMSRNHELPLKPILEVIALPNNERRSVVQFHKKYICTRLFPGKVKSKWSGLLKVTCVFMNGEIKVESEEGLVFKVGALSFERMEIGLGIDPFGKAPTGTSYCPTTSPFIGQGLRIILEYLVRLQSFLRFAELIRRGQFISPFFFNCKADIQ</sequence>